<reference evidence="1" key="1">
    <citation type="submission" date="2018-11" db="EMBL/GenBank/DDBJ databases">
        <authorList>
            <consortium name="Genoscope - CEA"/>
            <person name="William W."/>
        </authorList>
    </citation>
    <scope>NUCLEOTIDE SEQUENCE [LARGE SCALE GENOMIC DNA]</scope>
    <source>
        <strain evidence="1">T9AD</strain>
    </source>
</reference>
<dbReference type="InterPro" id="IPR036388">
    <property type="entry name" value="WH-like_DNA-bd_sf"/>
</dbReference>
<dbReference type="EMBL" id="LR130779">
    <property type="protein sequence ID" value="VDN62023.1"/>
    <property type="molecule type" value="Genomic_DNA"/>
</dbReference>
<evidence type="ECO:0000313" key="1">
    <source>
        <dbReference type="EMBL" id="VDN62023.1"/>
    </source>
</evidence>
<protein>
    <submittedName>
        <fullName evidence="1">Uncharacterized protein</fullName>
    </submittedName>
</protein>
<dbReference type="SUPFAM" id="SSF46785">
    <property type="entry name" value="Winged helix' DNA-binding domain"/>
    <property type="match status" value="1"/>
</dbReference>
<organism evidence="1">
    <name type="scientific">Ectopseudomonas oleovorans</name>
    <name type="common">Pseudomonas oleovorans</name>
    <dbReference type="NCBI Taxonomy" id="301"/>
    <lineage>
        <taxon>Bacteria</taxon>
        <taxon>Pseudomonadati</taxon>
        <taxon>Pseudomonadota</taxon>
        <taxon>Gammaproteobacteria</taxon>
        <taxon>Pseudomonadales</taxon>
        <taxon>Pseudomonadaceae</taxon>
        <taxon>Ectopseudomonas</taxon>
    </lineage>
</organism>
<name>A0A653B061_ECTOL</name>
<proteinExistence type="predicted"/>
<dbReference type="InterPro" id="IPR036390">
    <property type="entry name" value="WH_DNA-bd_sf"/>
</dbReference>
<dbReference type="AlphaFoldDB" id="A0A653B061"/>
<dbReference type="Gene3D" id="1.10.10.10">
    <property type="entry name" value="Winged helix-like DNA-binding domain superfamily/Winged helix DNA-binding domain"/>
    <property type="match status" value="1"/>
</dbReference>
<gene>
    <name evidence="1" type="ORF">POT9AD_1032</name>
</gene>
<sequence length="62" mass="6661">MLNRLLDGGERGFENGISAAQYQAVAKVSKATATRHLSDLLGKGCIERLPGGGRSTRYQIAR</sequence>
<accession>A0A653B061</accession>